<sequence>MKYYFLNINLNSKSQVDLWIAEKNIAPIFYGKSTIDSIRKNNKEIHNLHPQAYRDAKLFVDTFDKSINEESIIISIGEKDVYLYKPISEVIEGFEINELEYKNENIKYIRIEILKKIKIKECPLVLVSIKSNRYISSGTFRDLNNEKYYGNLSAIKYCISRSNQTIINFDRKLQCLSSLEFETLIAKILEEIGFFVPAYKGGFIKNFDLFCKNLSKKDLIFHSKTIKENDSLSVQIKLKIERKHFDNKSDFYFCIWSTIKDPIVLTSNEIERILNKLPDSTIWLKNTLYWINWL</sequence>
<dbReference type="OrthoDB" id="378691at2"/>
<name>R9A6V5_9LEPT</name>
<reference evidence="1" key="1">
    <citation type="submission" date="2013-04" db="EMBL/GenBank/DDBJ databases">
        <authorList>
            <person name="Harkins D.M."/>
            <person name="Durkin A.S."/>
            <person name="Brinkac L.M."/>
            <person name="Haft D.H."/>
            <person name="Selengut J.D."/>
            <person name="Sanka R."/>
            <person name="DePew J."/>
            <person name="Purushe J."/>
            <person name="Galloway R.L."/>
            <person name="Vinetz J.M."/>
            <person name="Sutton G.G."/>
            <person name="Nierman W.C."/>
            <person name="Fouts D.E."/>
        </authorList>
    </citation>
    <scope>NUCLEOTIDE SEQUENCE [LARGE SCALE GENOMIC DNA]</scope>
    <source>
        <strain evidence="1">CDC</strain>
    </source>
</reference>
<dbReference type="RefSeq" id="WP_015680209.1">
    <property type="nucleotide sequence ID" value="NZ_AOGZ02000011.1"/>
</dbReference>
<gene>
    <name evidence="1" type="ORF">LEP1GSC195_0914</name>
</gene>
<accession>R9A6V5</accession>
<proteinExistence type="predicted"/>
<evidence type="ECO:0000313" key="2">
    <source>
        <dbReference type="Proteomes" id="UP000013984"/>
    </source>
</evidence>
<dbReference type="EMBL" id="AOGZ02000011">
    <property type="protein sequence ID" value="EOQ97827.1"/>
    <property type="molecule type" value="Genomic_DNA"/>
</dbReference>
<keyword evidence="2" id="KW-1185">Reference proteome</keyword>
<evidence type="ECO:0000313" key="1">
    <source>
        <dbReference type="EMBL" id="EOQ97827.1"/>
    </source>
</evidence>
<protein>
    <submittedName>
        <fullName evidence="1">Uncharacterized protein</fullName>
    </submittedName>
</protein>
<comment type="caution">
    <text evidence="1">The sequence shown here is derived from an EMBL/GenBank/DDBJ whole genome shotgun (WGS) entry which is preliminary data.</text>
</comment>
<organism evidence="1 2">
    <name type="scientific">Leptospira wolbachii serovar Codice str. CDC</name>
    <dbReference type="NCBI Taxonomy" id="1218599"/>
    <lineage>
        <taxon>Bacteria</taxon>
        <taxon>Pseudomonadati</taxon>
        <taxon>Spirochaetota</taxon>
        <taxon>Spirochaetia</taxon>
        <taxon>Leptospirales</taxon>
        <taxon>Leptospiraceae</taxon>
        <taxon>Leptospira</taxon>
    </lineage>
</organism>
<dbReference type="AlphaFoldDB" id="R9A6V5"/>
<dbReference type="Proteomes" id="UP000013984">
    <property type="component" value="Unassembled WGS sequence"/>
</dbReference>